<dbReference type="SUPFAM" id="SSF56935">
    <property type="entry name" value="Porins"/>
    <property type="match status" value="1"/>
</dbReference>
<dbReference type="InterPro" id="IPR036942">
    <property type="entry name" value="Beta-barrel_TonB_sf"/>
</dbReference>
<dbReference type="NCBIfam" id="TIGR01783">
    <property type="entry name" value="TonB-siderophor"/>
    <property type="match status" value="1"/>
</dbReference>
<keyword evidence="11 16" id="KW-0798">TonB box</keyword>
<dbReference type="Gene3D" id="3.55.50.30">
    <property type="match status" value="1"/>
</dbReference>
<accession>A0ABU1MBQ2</accession>
<organism evidence="18 19">
    <name type="scientific">Brucella pseudogrignonensis</name>
    <dbReference type="NCBI Taxonomy" id="419475"/>
    <lineage>
        <taxon>Bacteria</taxon>
        <taxon>Pseudomonadati</taxon>
        <taxon>Pseudomonadota</taxon>
        <taxon>Alphaproteobacteria</taxon>
        <taxon>Hyphomicrobiales</taxon>
        <taxon>Brucellaceae</taxon>
        <taxon>Brucella/Ochrobactrum group</taxon>
        <taxon>Brucella</taxon>
    </lineage>
</organism>
<keyword evidence="5 15" id="KW-1134">Transmembrane beta strand</keyword>
<evidence type="ECO:0000256" key="14">
    <source>
        <dbReference type="ARBA" id="ARBA00023237"/>
    </source>
</evidence>
<evidence type="ECO:0000256" key="2">
    <source>
        <dbReference type="ARBA" id="ARBA00009810"/>
    </source>
</evidence>
<dbReference type="Pfam" id="PF00593">
    <property type="entry name" value="TonB_dep_Rec_b-barrel"/>
    <property type="match status" value="1"/>
</dbReference>
<dbReference type="Pfam" id="PF07715">
    <property type="entry name" value="Plug"/>
    <property type="match status" value="1"/>
</dbReference>
<keyword evidence="9" id="KW-0408">Iron</keyword>
<sequence>MRSRHHQSSKALLRTGFSLHLLAASALVGITVFAPDGVWAQTTPNGQVQRTSFDIAAQPLSKALVQYSNQTGVQLFFDASIVRGKNSGGAQGSLTRPEALNHILSGSGLTYSLRGNTVTISAQQSANAVGVAPDGSVLLNTITVEGSAGQSAFGPIDGYLAVSSSSATKMDTPLIETPQSVTVVTADQVRDQKATSIAQTLSYTPGVSAQSGSFSRMVDDLTIRGFNVASGNSGTLRDGMKLQSNVYDGGQEPYGLERVEVLRGASSVLYGQLSPGGVVNGVSKRPTDKPLHEVNVEYGSYNRKQVSADFGGPVTSDSSLTYRLTGLFRDADNWVDNTPDDKFYIAPALTWKPDEATSFTVLGSYQRIKTGFATPLRYEDVSQGTIPHDRFLGIEGFDKYNVDMYTVGGLFEHQFENGVKLRSNNRYFHSDVEWNYMFGNLAPSSNGKLTRLASERYETSYGATSDTSLEYAFNTGAIEHRIIGGFDYYRRSYDSNRYRGTGYSVLDLETGQYTGSPAVSYAVNRGQKAIGNQYGLYLQDQIKFDEHWTLLLGGRHDWSESTTTTYQNGKVTDQKNSAFTGRAGLVYVFDNGIAPYVSVSQSFDPQIGADVNGDALEPNKGLQYEAGVRYQPDGTDLMLSAAVFDLTQKNVVTYNAFGDAFQQGKVQSRGLELEARGQVGDLGLIAAYTFTDATIRQSAKPYEIGEQVALVPRHSFSIWADYDLDKVGVKGVNVGAGLRYVGKTNLPDMEEDVPAYTMVDAMLRFDLGAFKNELEGTSLTINARNLFDKKYYTCVAQDGCRYGEPLTVTATIGYKW</sequence>
<evidence type="ECO:0000313" key="19">
    <source>
        <dbReference type="Proteomes" id="UP001184614"/>
    </source>
</evidence>
<evidence type="ECO:0000256" key="4">
    <source>
        <dbReference type="ARBA" id="ARBA00022448"/>
    </source>
</evidence>
<dbReference type="InterPro" id="IPR012910">
    <property type="entry name" value="Plug_dom"/>
</dbReference>
<dbReference type="CDD" id="cd01347">
    <property type="entry name" value="ligand_gated_channel"/>
    <property type="match status" value="1"/>
</dbReference>
<dbReference type="InterPro" id="IPR039426">
    <property type="entry name" value="TonB-dep_rcpt-like"/>
</dbReference>
<dbReference type="EMBL" id="JAVDQT010000005">
    <property type="protein sequence ID" value="MDR6433466.1"/>
    <property type="molecule type" value="Genomic_DNA"/>
</dbReference>
<comment type="caution">
    <text evidence="18">The sequence shown here is derived from an EMBL/GenBank/DDBJ whole genome shotgun (WGS) entry which is preliminary data.</text>
</comment>
<evidence type="ECO:0000256" key="7">
    <source>
        <dbReference type="ARBA" id="ARBA00022692"/>
    </source>
</evidence>
<keyword evidence="6" id="KW-0410">Iron transport</keyword>
<keyword evidence="7 15" id="KW-0812">Transmembrane</keyword>
<dbReference type="Gene3D" id="2.170.130.10">
    <property type="entry name" value="TonB-dependent receptor, plug domain"/>
    <property type="match status" value="1"/>
</dbReference>
<keyword evidence="19" id="KW-1185">Reference proteome</keyword>
<evidence type="ECO:0000256" key="15">
    <source>
        <dbReference type="PROSITE-ProRule" id="PRU01360"/>
    </source>
</evidence>
<proteinExistence type="inferred from homology"/>
<keyword evidence="8" id="KW-0732">Signal</keyword>
<evidence type="ECO:0000256" key="1">
    <source>
        <dbReference type="ARBA" id="ARBA00004571"/>
    </source>
</evidence>
<evidence type="ECO:0000256" key="10">
    <source>
        <dbReference type="ARBA" id="ARBA00023065"/>
    </source>
</evidence>
<evidence type="ECO:0000256" key="3">
    <source>
        <dbReference type="ARBA" id="ARBA00021261"/>
    </source>
</evidence>
<dbReference type="PANTHER" id="PTHR32552">
    <property type="entry name" value="FERRICHROME IRON RECEPTOR-RELATED"/>
    <property type="match status" value="1"/>
</dbReference>
<evidence type="ECO:0000259" key="17">
    <source>
        <dbReference type="SMART" id="SM00965"/>
    </source>
</evidence>
<dbReference type="PROSITE" id="PS52016">
    <property type="entry name" value="TONB_DEPENDENT_REC_3"/>
    <property type="match status" value="1"/>
</dbReference>
<evidence type="ECO:0000313" key="18">
    <source>
        <dbReference type="EMBL" id="MDR6433466.1"/>
    </source>
</evidence>
<keyword evidence="13 18" id="KW-0675">Receptor</keyword>
<dbReference type="RefSeq" id="WP_310014301.1">
    <property type="nucleotide sequence ID" value="NZ_JAVDQT010000005.1"/>
</dbReference>
<dbReference type="SMART" id="SM00965">
    <property type="entry name" value="STN"/>
    <property type="match status" value="1"/>
</dbReference>
<gene>
    <name evidence="18" type="ORF">J2782_003212</name>
</gene>
<dbReference type="PANTHER" id="PTHR32552:SF68">
    <property type="entry name" value="FERRICHROME OUTER MEMBRANE TRANSPORTER_PHAGE RECEPTOR"/>
    <property type="match status" value="1"/>
</dbReference>
<evidence type="ECO:0000256" key="12">
    <source>
        <dbReference type="ARBA" id="ARBA00023136"/>
    </source>
</evidence>
<comment type="subcellular location">
    <subcellularLocation>
        <location evidence="1 15">Cell outer membrane</location>
        <topology evidence="1 15">Multi-pass membrane protein</topology>
    </subcellularLocation>
</comment>
<evidence type="ECO:0000256" key="5">
    <source>
        <dbReference type="ARBA" id="ARBA00022452"/>
    </source>
</evidence>
<keyword evidence="10" id="KW-0406">Ion transport</keyword>
<name>A0ABU1MBQ2_9HYPH</name>
<dbReference type="InterPro" id="IPR010105">
    <property type="entry name" value="TonB_sidphr_rcpt"/>
</dbReference>
<feature type="domain" description="Secretin/TonB short N-terminal" evidence="17">
    <location>
        <begin position="73"/>
        <end position="123"/>
    </location>
</feature>
<evidence type="ECO:0000256" key="6">
    <source>
        <dbReference type="ARBA" id="ARBA00022496"/>
    </source>
</evidence>
<evidence type="ECO:0000256" key="11">
    <source>
        <dbReference type="ARBA" id="ARBA00023077"/>
    </source>
</evidence>
<comment type="similarity">
    <text evidence="2 15 16">Belongs to the TonB-dependent receptor family.</text>
</comment>
<evidence type="ECO:0000256" key="13">
    <source>
        <dbReference type="ARBA" id="ARBA00023170"/>
    </source>
</evidence>
<protein>
    <recommendedName>
        <fullName evidence="3">Heme transporter BhuA</fullName>
    </recommendedName>
</protein>
<keyword evidence="4 15" id="KW-0813">Transport</keyword>
<dbReference type="Proteomes" id="UP001184614">
    <property type="component" value="Unassembled WGS sequence"/>
</dbReference>
<dbReference type="InterPro" id="IPR011662">
    <property type="entry name" value="Secretin/TonB_short_N"/>
</dbReference>
<dbReference type="InterPro" id="IPR037066">
    <property type="entry name" value="Plug_dom_sf"/>
</dbReference>
<evidence type="ECO:0000256" key="16">
    <source>
        <dbReference type="RuleBase" id="RU003357"/>
    </source>
</evidence>
<keyword evidence="14 15" id="KW-0998">Cell outer membrane</keyword>
<dbReference type="Gene3D" id="2.40.170.20">
    <property type="entry name" value="TonB-dependent receptor, beta-barrel domain"/>
    <property type="match status" value="1"/>
</dbReference>
<reference evidence="18 19" key="1">
    <citation type="submission" date="2023-07" db="EMBL/GenBank/DDBJ databases">
        <title>Sorghum-associated microbial communities from plants grown in Nebraska, USA.</title>
        <authorList>
            <person name="Schachtman D."/>
        </authorList>
    </citation>
    <scope>NUCLEOTIDE SEQUENCE [LARGE SCALE GENOMIC DNA]</scope>
    <source>
        <strain evidence="18 19">DS1730</strain>
    </source>
</reference>
<dbReference type="InterPro" id="IPR000531">
    <property type="entry name" value="Beta-barrel_TonB"/>
</dbReference>
<evidence type="ECO:0000256" key="9">
    <source>
        <dbReference type="ARBA" id="ARBA00023004"/>
    </source>
</evidence>
<evidence type="ECO:0000256" key="8">
    <source>
        <dbReference type="ARBA" id="ARBA00022729"/>
    </source>
</evidence>
<keyword evidence="12 15" id="KW-0472">Membrane</keyword>
<dbReference type="Pfam" id="PF07660">
    <property type="entry name" value="STN"/>
    <property type="match status" value="1"/>
</dbReference>